<name>A0A9X2PYH7_9BACT</name>
<evidence type="ECO:0000313" key="2">
    <source>
        <dbReference type="Proteomes" id="UP001155027"/>
    </source>
</evidence>
<dbReference type="Proteomes" id="UP001155027">
    <property type="component" value="Unassembled WGS sequence"/>
</dbReference>
<dbReference type="SUPFAM" id="SSF48208">
    <property type="entry name" value="Six-hairpin glycosidases"/>
    <property type="match status" value="1"/>
</dbReference>
<gene>
    <name evidence="1" type="ORF">GGP71_003216</name>
</gene>
<dbReference type="GO" id="GO:0016787">
    <property type="term" value="F:hydrolase activity"/>
    <property type="evidence" value="ECO:0007669"/>
    <property type="project" value="UniProtKB-KW"/>
</dbReference>
<proteinExistence type="predicted"/>
<accession>A0A9X2PYH7</accession>
<dbReference type="InterPro" id="IPR008928">
    <property type="entry name" value="6-hairpin_glycosidase_sf"/>
</dbReference>
<dbReference type="Gene3D" id="1.50.10.10">
    <property type="match status" value="1"/>
</dbReference>
<evidence type="ECO:0000313" key="1">
    <source>
        <dbReference type="EMBL" id="MCS3679267.1"/>
    </source>
</evidence>
<dbReference type="RefSeq" id="WP_259081077.1">
    <property type="nucleotide sequence ID" value="NZ_JANUAU010000015.1"/>
</dbReference>
<keyword evidence="1" id="KW-0378">Hydrolase</keyword>
<dbReference type="GO" id="GO:0005975">
    <property type="term" value="P:carbohydrate metabolic process"/>
    <property type="evidence" value="ECO:0007669"/>
    <property type="project" value="InterPro"/>
</dbReference>
<sequence>MNDKLRTDQGAWIAQPQAIYHGDGISIEEVGLRVTGYLAAYRATGDSKYLQAAQQGCDYLRSERIYADGHIRLQGHLVIDITYAFAGAALLSLYDHTGDDQLLETACLVGDRLVDYHVSGSVNHAVTPVQLLAPLYQHTGNVRYRKEMRRRLFRTAVPMQMPYGGWLGHESWIWYHAMITKSLILGYVSLPFDIKHQSEKDRLA</sequence>
<organism evidence="1 2">
    <name type="scientific">Salinibacter ruber</name>
    <dbReference type="NCBI Taxonomy" id="146919"/>
    <lineage>
        <taxon>Bacteria</taxon>
        <taxon>Pseudomonadati</taxon>
        <taxon>Rhodothermota</taxon>
        <taxon>Rhodothermia</taxon>
        <taxon>Rhodothermales</taxon>
        <taxon>Salinibacteraceae</taxon>
        <taxon>Salinibacter</taxon>
    </lineage>
</organism>
<comment type="caution">
    <text evidence="1">The sequence shown here is derived from an EMBL/GenBank/DDBJ whole genome shotgun (WGS) entry which is preliminary data.</text>
</comment>
<dbReference type="AlphaFoldDB" id="A0A9X2PYH7"/>
<protein>
    <submittedName>
        <fullName evidence="1">Rhamnogalacturonyl hydrolase YesR</fullName>
    </submittedName>
</protein>
<dbReference type="EMBL" id="JANUAU010000015">
    <property type="protein sequence ID" value="MCS3679267.1"/>
    <property type="molecule type" value="Genomic_DNA"/>
</dbReference>
<reference evidence="1" key="1">
    <citation type="submission" date="2022-08" db="EMBL/GenBank/DDBJ databases">
        <title>Genomic Encyclopedia of Type Strains, Phase V (KMG-V): Genome sequencing to study the core and pangenomes of soil and plant-associated prokaryotes.</title>
        <authorList>
            <person name="Whitman W."/>
        </authorList>
    </citation>
    <scope>NUCLEOTIDE SEQUENCE</scope>
    <source>
        <strain evidence="1">0</strain>
    </source>
</reference>
<dbReference type="InterPro" id="IPR012341">
    <property type="entry name" value="6hp_glycosidase-like_sf"/>
</dbReference>